<organism evidence="1 2">
    <name type="scientific">Rangifer tarandus platyrhynchus</name>
    <name type="common">Svalbard reindeer</name>
    <dbReference type="NCBI Taxonomy" id="3082113"/>
    <lineage>
        <taxon>Eukaryota</taxon>
        <taxon>Metazoa</taxon>
        <taxon>Chordata</taxon>
        <taxon>Craniata</taxon>
        <taxon>Vertebrata</taxon>
        <taxon>Euteleostomi</taxon>
        <taxon>Mammalia</taxon>
        <taxon>Eutheria</taxon>
        <taxon>Laurasiatheria</taxon>
        <taxon>Artiodactyla</taxon>
        <taxon>Ruminantia</taxon>
        <taxon>Pecora</taxon>
        <taxon>Cervidae</taxon>
        <taxon>Odocoileinae</taxon>
        <taxon>Rangifer</taxon>
    </lineage>
</organism>
<evidence type="ECO:0000313" key="1">
    <source>
        <dbReference type="EMBL" id="CAI9700350.1"/>
    </source>
</evidence>
<name>A0ACB0EI85_RANTA</name>
<evidence type="ECO:0000313" key="2">
    <source>
        <dbReference type="Proteomes" id="UP001162501"/>
    </source>
</evidence>
<reference evidence="1" key="1">
    <citation type="submission" date="2023-05" db="EMBL/GenBank/DDBJ databases">
        <authorList>
            <consortium name="ELIXIR-Norway"/>
        </authorList>
    </citation>
    <scope>NUCLEOTIDE SEQUENCE</scope>
</reference>
<protein>
    <submittedName>
        <fullName evidence="1">Uncharacterized protein</fullName>
    </submittedName>
</protein>
<sequence length="190" mass="19958">MAQGAQLRALKLPGQRGFERSTNCREREGSLSERREEEADRRPPRRMGRAGEGMQPGRGCSQAVSWAALGFGQHSIRAKGSTGLSRGACPGPRDRSCPFRSALRGRGAEVPPRGASGEREARPGSPPANPAARSTRGLATPGEPLAPTARPARARAADPAAQAWPDSGAPGRQRVKGSAGRISATRRPLA</sequence>
<proteinExistence type="predicted"/>
<dbReference type="EMBL" id="OX596105">
    <property type="protein sequence ID" value="CAI9700350.1"/>
    <property type="molecule type" value="Genomic_DNA"/>
</dbReference>
<accession>A0ACB0EI85</accession>
<gene>
    <name evidence="1" type="ORF">MRATA1EN3_LOCUS11563</name>
</gene>
<dbReference type="Proteomes" id="UP001162501">
    <property type="component" value="Chromosome 21"/>
</dbReference>